<proteinExistence type="inferred from homology"/>
<dbReference type="AlphaFoldDB" id="A0AAD9IF17"/>
<dbReference type="Proteomes" id="UP001255856">
    <property type="component" value="Unassembled WGS sequence"/>
</dbReference>
<dbReference type="InterPro" id="IPR030184">
    <property type="entry name" value="WAT1-related"/>
</dbReference>
<evidence type="ECO:0000256" key="1">
    <source>
        <dbReference type="ARBA" id="ARBA00004141"/>
    </source>
</evidence>
<gene>
    <name evidence="8" type="ORF">QBZ16_000827</name>
</gene>
<feature type="transmembrane region" description="Helical" evidence="6">
    <location>
        <begin position="220"/>
        <end position="244"/>
    </location>
</feature>
<feature type="transmembrane region" description="Helical" evidence="6">
    <location>
        <begin position="123"/>
        <end position="142"/>
    </location>
</feature>
<evidence type="ECO:0000259" key="7">
    <source>
        <dbReference type="Pfam" id="PF00892"/>
    </source>
</evidence>
<feature type="domain" description="EamA" evidence="7">
    <location>
        <begin position="60"/>
        <end position="168"/>
    </location>
</feature>
<organism evidence="8 9">
    <name type="scientific">Prototheca wickerhamii</name>
    <dbReference type="NCBI Taxonomy" id="3111"/>
    <lineage>
        <taxon>Eukaryota</taxon>
        <taxon>Viridiplantae</taxon>
        <taxon>Chlorophyta</taxon>
        <taxon>core chlorophytes</taxon>
        <taxon>Trebouxiophyceae</taxon>
        <taxon>Chlorellales</taxon>
        <taxon>Chlorellaceae</taxon>
        <taxon>Prototheca</taxon>
    </lineage>
</organism>
<feature type="transmembrane region" description="Helical" evidence="6">
    <location>
        <begin position="256"/>
        <end position="275"/>
    </location>
</feature>
<feature type="transmembrane region" description="Helical" evidence="6">
    <location>
        <begin position="188"/>
        <end position="208"/>
    </location>
</feature>
<comment type="similarity">
    <text evidence="2 6">Belongs to the drug/metabolite transporter (DMT) superfamily. Plant drug/metabolite exporter (P-DME) (TC 2.A.7.4) family.</text>
</comment>
<evidence type="ECO:0000256" key="3">
    <source>
        <dbReference type="ARBA" id="ARBA00022692"/>
    </source>
</evidence>
<keyword evidence="3 6" id="KW-0812">Transmembrane</keyword>
<reference evidence="8" key="1">
    <citation type="submission" date="2021-01" db="EMBL/GenBank/DDBJ databases">
        <authorList>
            <person name="Eckstrom K.M.E."/>
        </authorList>
    </citation>
    <scope>NUCLEOTIDE SEQUENCE</scope>
    <source>
        <strain evidence="8">UVCC 0001</strain>
    </source>
</reference>
<dbReference type="GO" id="GO:0016020">
    <property type="term" value="C:membrane"/>
    <property type="evidence" value="ECO:0007669"/>
    <property type="project" value="UniProtKB-SubCell"/>
</dbReference>
<name>A0AAD9IF17_PROWI</name>
<evidence type="ECO:0000256" key="2">
    <source>
        <dbReference type="ARBA" id="ARBA00007635"/>
    </source>
</evidence>
<dbReference type="InterPro" id="IPR000620">
    <property type="entry name" value="EamA_dom"/>
</dbReference>
<comment type="subcellular location">
    <subcellularLocation>
        <location evidence="1 6">Membrane</location>
        <topology evidence="1 6">Multi-pass membrane protein</topology>
    </subcellularLocation>
</comment>
<keyword evidence="5 6" id="KW-0472">Membrane</keyword>
<keyword evidence="4 6" id="KW-1133">Transmembrane helix</keyword>
<keyword evidence="9" id="KW-1185">Reference proteome</keyword>
<protein>
    <recommendedName>
        <fullName evidence="6">WAT1-related protein</fullName>
    </recommendedName>
</protein>
<dbReference type="PANTHER" id="PTHR31218">
    <property type="entry name" value="WAT1-RELATED PROTEIN"/>
    <property type="match status" value="1"/>
</dbReference>
<feature type="transmembrane region" description="Helical" evidence="6">
    <location>
        <begin position="154"/>
        <end position="176"/>
    </location>
</feature>
<evidence type="ECO:0000313" key="8">
    <source>
        <dbReference type="EMBL" id="KAK2076303.1"/>
    </source>
</evidence>
<dbReference type="InterPro" id="IPR037185">
    <property type="entry name" value="EmrE-like"/>
</dbReference>
<dbReference type="GO" id="GO:0022857">
    <property type="term" value="F:transmembrane transporter activity"/>
    <property type="evidence" value="ECO:0007669"/>
    <property type="project" value="InterPro"/>
</dbReference>
<evidence type="ECO:0000256" key="6">
    <source>
        <dbReference type="RuleBase" id="RU363077"/>
    </source>
</evidence>
<feature type="domain" description="EamA" evidence="7">
    <location>
        <begin position="191"/>
        <end position="323"/>
    </location>
</feature>
<feature type="transmembrane region" description="Helical" evidence="6">
    <location>
        <begin position="98"/>
        <end position="117"/>
    </location>
</feature>
<dbReference type="Pfam" id="PF00892">
    <property type="entry name" value="EamA"/>
    <property type="match status" value="2"/>
</dbReference>
<evidence type="ECO:0000313" key="9">
    <source>
        <dbReference type="Proteomes" id="UP001255856"/>
    </source>
</evidence>
<dbReference type="SUPFAM" id="SSF103481">
    <property type="entry name" value="Multidrug resistance efflux transporter EmrE"/>
    <property type="match status" value="2"/>
</dbReference>
<evidence type="ECO:0000256" key="5">
    <source>
        <dbReference type="ARBA" id="ARBA00023136"/>
    </source>
</evidence>
<sequence>MTLKVKQKLEIDADGAQAGPVAQRQDVWKRQVAIATAQASFVVGSVYLKAQISRVEASSPQSFEPVVFAFAREASAAPLLLLLAWLKGAPLPARQDALLFFLLGVCLFASQLLYMLGIDLSGVVVATCIQPAIPVFTALLSISLRQEAANPRKLVGIALSVLGATAMVFGGVSAGGHGAGADDQRGSMLVGNVCLVFNTAAMAVYYVYAKQLVARYPPVLVAAWAYVVAAALMGVAAVMVVPLPRWPLPAPLLGPLAYWVVICSVLGYYVVAWGMQTLPASQVAAFQCLQPFLGTVLAASLLGEALSAWDGGALGVVAGLVLVCSERGDTDTAILVARARKLIRTQMRRVPSKGAFLLPSAIVPGAEQMPRTRAVPR</sequence>
<dbReference type="EMBL" id="JASFZW010000010">
    <property type="protein sequence ID" value="KAK2076303.1"/>
    <property type="molecule type" value="Genomic_DNA"/>
</dbReference>
<accession>A0AAD9IF17</accession>
<comment type="caution">
    <text evidence="8">The sequence shown here is derived from an EMBL/GenBank/DDBJ whole genome shotgun (WGS) entry which is preliminary data.</text>
</comment>
<evidence type="ECO:0000256" key="4">
    <source>
        <dbReference type="ARBA" id="ARBA00022989"/>
    </source>
</evidence>